<feature type="transmembrane region" description="Helical" evidence="1">
    <location>
        <begin position="140"/>
        <end position="160"/>
    </location>
</feature>
<keyword evidence="1" id="KW-0812">Transmembrane</keyword>
<proteinExistence type="predicted"/>
<name>A0A9D7STM8_9BACT</name>
<evidence type="ECO:0000313" key="3">
    <source>
        <dbReference type="Proteomes" id="UP000808337"/>
    </source>
</evidence>
<protein>
    <submittedName>
        <fullName evidence="2">HupE/UreJ family protein</fullName>
    </submittedName>
</protein>
<keyword evidence="1" id="KW-0472">Membrane</keyword>
<dbReference type="EMBL" id="JADKGY010000001">
    <property type="protein sequence ID" value="MBK9981914.1"/>
    <property type="molecule type" value="Genomic_DNA"/>
</dbReference>
<comment type="caution">
    <text evidence="2">The sequence shown here is derived from an EMBL/GenBank/DDBJ whole genome shotgun (WGS) entry which is preliminary data.</text>
</comment>
<dbReference type="Proteomes" id="UP000808337">
    <property type="component" value="Unassembled WGS sequence"/>
</dbReference>
<dbReference type="AlphaFoldDB" id="A0A9D7STM8"/>
<evidence type="ECO:0000313" key="2">
    <source>
        <dbReference type="EMBL" id="MBK9981914.1"/>
    </source>
</evidence>
<dbReference type="InterPro" id="IPR032809">
    <property type="entry name" value="Put_HupE_UreJ"/>
</dbReference>
<reference evidence="2 3" key="1">
    <citation type="submission" date="2020-10" db="EMBL/GenBank/DDBJ databases">
        <title>Connecting structure to function with the recovery of over 1000 high-quality activated sludge metagenome-assembled genomes encoding full-length rRNA genes using long-read sequencing.</title>
        <authorList>
            <person name="Singleton C.M."/>
            <person name="Petriglieri F."/>
            <person name="Kristensen J.M."/>
            <person name="Kirkegaard R.H."/>
            <person name="Michaelsen T.Y."/>
            <person name="Andersen M.H."/>
            <person name="Karst S.M."/>
            <person name="Dueholm M.S."/>
            <person name="Nielsen P.H."/>
            <person name="Albertsen M."/>
        </authorList>
    </citation>
    <scope>NUCLEOTIDE SEQUENCE [LARGE SCALE GENOMIC DNA]</scope>
    <source>
        <strain evidence="2">Ribe_18-Q3-R11-54_MAXAC.273</strain>
    </source>
</reference>
<sequence length="232" mass="26094">MAFKRYFLFFNIHRIGVLQFLLFCAFFIFSNSASAHAINFRLENAPVNDVVMFYLKLGYKHIVPEGFDHILFVVGLCLLSTRIKTILWQATAFTVAHSITLALSMKSIIVAPSSVVEPIIALSILFVAVENIVISELKPWRIVIVFLFGLIHGMGFASALNEIGLPRNAFLTSILSFNVGVELGQISVILIVFATVIHFFGDKPWYRKSVVYPLSIMIACIAAYWTVQRIFL</sequence>
<feature type="transmembrane region" description="Helical" evidence="1">
    <location>
        <begin position="115"/>
        <end position="133"/>
    </location>
</feature>
<dbReference type="Pfam" id="PF13795">
    <property type="entry name" value="HupE_UreJ_2"/>
    <property type="match status" value="1"/>
</dbReference>
<organism evidence="2 3">
    <name type="scientific">Candidatus Opimibacter skivensis</name>
    <dbReference type="NCBI Taxonomy" id="2982028"/>
    <lineage>
        <taxon>Bacteria</taxon>
        <taxon>Pseudomonadati</taxon>
        <taxon>Bacteroidota</taxon>
        <taxon>Saprospiria</taxon>
        <taxon>Saprospirales</taxon>
        <taxon>Saprospiraceae</taxon>
        <taxon>Candidatus Opimibacter</taxon>
    </lineage>
</organism>
<gene>
    <name evidence="2" type="ORF">IPP15_05730</name>
</gene>
<feature type="transmembrane region" description="Helical" evidence="1">
    <location>
        <begin position="180"/>
        <end position="201"/>
    </location>
</feature>
<evidence type="ECO:0000256" key="1">
    <source>
        <dbReference type="SAM" id="Phobius"/>
    </source>
</evidence>
<keyword evidence="1" id="KW-1133">Transmembrane helix</keyword>
<feature type="transmembrane region" description="Helical" evidence="1">
    <location>
        <begin position="210"/>
        <end position="227"/>
    </location>
</feature>
<accession>A0A9D7STM8</accession>